<comment type="caution">
    <text evidence="1">The sequence shown here is derived from an EMBL/GenBank/DDBJ whole genome shotgun (WGS) entry which is preliminary data.</text>
</comment>
<dbReference type="AlphaFoldDB" id="C6RFN6"/>
<protein>
    <submittedName>
        <fullName evidence="1">Uncharacterized protein</fullName>
    </submittedName>
</protein>
<proteinExistence type="predicted"/>
<gene>
    <name evidence="1" type="ORF">CAMSH0001_0542</name>
</gene>
<dbReference type="Proteomes" id="UP000003107">
    <property type="component" value="Unassembled WGS sequence"/>
</dbReference>
<evidence type="ECO:0000313" key="1">
    <source>
        <dbReference type="EMBL" id="EET80044.1"/>
    </source>
</evidence>
<reference evidence="1 2" key="1">
    <citation type="submission" date="2009-07" db="EMBL/GenBank/DDBJ databases">
        <authorList>
            <person name="Madupu R."/>
            <person name="Sebastian Y."/>
            <person name="Durkin A.S."/>
            <person name="Torralba M."/>
            <person name="Methe B."/>
            <person name="Sutton G.G."/>
            <person name="Strausberg R.L."/>
            <person name="Nelson K.E."/>
        </authorList>
    </citation>
    <scope>NUCLEOTIDE SEQUENCE [LARGE SCALE GENOMIC DNA]</scope>
    <source>
        <strain evidence="1 2">RM3277</strain>
    </source>
</reference>
<dbReference type="STRING" id="553219.CAMSH0001_0542"/>
<keyword evidence="2" id="KW-1185">Reference proteome</keyword>
<dbReference type="EMBL" id="ACVQ01000017">
    <property type="protein sequence ID" value="EET80044.1"/>
    <property type="molecule type" value="Genomic_DNA"/>
</dbReference>
<sequence length="51" mass="6101">MRSQIIFHSRNSNLTQTILFPAYDFSFLYFYAVIFTRPARLNLINILNLFV</sequence>
<evidence type="ECO:0000313" key="2">
    <source>
        <dbReference type="Proteomes" id="UP000003107"/>
    </source>
</evidence>
<organism evidence="1 2">
    <name type="scientific">Campylobacter showae RM3277</name>
    <dbReference type="NCBI Taxonomy" id="553219"/>
    <lineage>
        <taxon>Bacteria</taxon>
        <taxon>Pseudomonadati</taxon>
        <taxon>Campylobacterota</taxon>
        <taxon>Epsilonproteobacteria</taxon>
        <taxon>Campylobacterales</taxon>
        <taxon>Campylobacteraceae</taxon>
        <taxon>Campylobacter</taxon>
    </lineage>
</organism>
<accession>C6RFN6</accession>
<name>C6RFN6_9BACT</name>